<gene>
    <name evidence="6" type="ORF">Pan161_01810</name>
</gene>
<dbReference type="Pfam" id="PF07635">
    <property type="entry name" value="PSCyt1"/>
    <property type="match status" value="1"/>
</dbReference>
<dbReference type="InterPro" id="IPR011429">
    <property type="entry name" value="Cyt_c_Planctomycete-type"/>
</dbReference>
<dbReference type="KEGG" id="gax:Pan161_01810"/>
<feature type="chain" id="PRO_5021705936" evidence="2">
    <location>
        <begin position="29"/>
        <end position="869"/>
    </location>
</feature>
<evidence type="ECO:0000259" key="5">
    <source>
        <dbReference type="Pfam" id="PF07635"/>
    </source>
</evidence>
<feature type="signal peptide" evidence="2">
    <location>
        <begin position="1"/>
        <end position="28"/>
    </location>
</feature>
<dbReference type="Pfam" id="PF07587">
    <property type="entry name" value="PSD1"/>
    <property type="match status" value="1"/>
</dbReference>
<evidence type="ECO:0000259" key="4">
    <source>
        <dbReference type="Pfam" id="PF07587"/>
    </source>
</evidence>
<dbReference type="InterPro" id="IPR022655">
    <property type="entry name" value="DUF1553"/>
</dbReference>
<feature type="coiled-coil region" evidence="1">
    <location>
        <begin position="403"/>
        <end position="430"/>
    </location>
</feature>
<protein>
    <submittedName>
        <fullName evidence="6">Planctomycete cytochrome C</fullName>
    </submittedName>
</protein>
<dbReference type="GO" id="GO:0009055">
    <property type="term" value="F:electron transfer activity"/>
    <property type="evidence" value="ECO:0007669"/>
    <property type="project" value="InterPro"/>
</dbReference>
<dbReference type="InterPro" id="IPR036909">
    <property type="entry name" value="Cyt_c-like_dom_sf"/>
</dbReference>
<dbReference type="InterPro" id="IPR011444">
    <property type="entry name" value="DUF1549"/>
</dbReference>
<accession>A0A517V6D7</accession>
<dbReference type="SUPFAM" id="SSF46626">
    <property type="entry name" value="Cytochrome c"/>
    <property type="match status" value="1"/>
</dbReference>
<sequence length="869" mass="98183" precursor="true">MYGSQVPRTVCSCLAVLTSLVLSTPATSHGAPVSAEKPATHKIDFEKSVRPLFVKHCQDCHGPDAREGGLRLTSRKNILLRNDSGEPAIIPGNSKESLLLHRVSSRDESEQMPPADAGTRLTQQEIQTLKQWIEAGADWPTESEEPKHWAYIPPVKSPLPEVNSSFRINNAIDAFVAKKLSQQTPPLAQSPQASPARLLRRVSLDLIGLPPSPEDVIAFEKNPSPAAYEKYVDKLLKSPRYGEKWARQWLDLARYADSNGFQADQLREMWLYRDWIINALNADLPFDQFTIQQIAGDLIPKATLDQKIATGFHRCTTCNVEAGVDPEENRVNQIFDRVNTTGLVWLGSTFECAQCHNHKYDPFSQQDYYQIFAFFNNTPLEVKQLGKSVTFEVTGPKLAIPLAKEELKTREQLTAERLALQKQLNQRQKDLKTAWSEWEETTLALLENSEEAGKIPANVRKSLRTEAEKRTKKQTTALTQYQQQQDAEYTDLDQKLSQVREQLTALEPDSTLVMVEMPEPRMNNIFKRGDFLSKGAAVTPRTPDALHPLKTNATPDRLEFARWLVARENPLVARVTVNRWWAQFFGHGIVATQEDFGSQGDAPTHPELLDWLAVEFMDHNWSMKQVHKLIVMSATYQQSARITPELLEVDPYNKLYTRGPRLRLSAETIRDNALTISGLLSTKMGGPPVYPPQPKGLWRHVGRNAPKYLTSTSEDRYRRGVYVIWRRSAPYPSFTNFDAPDRGACVINRSRTNTPLQALTLLNDPAYVEIGVGLAKRLATKGLDSDMTDRERIKYAFRLCVAREAKPIEVDHLTKVFEQELKYFQDHPQAAQKLIAADDRPEGVGASRMAAWLYVANILLNLDETITKG</sequence>
<name>A0A517V6D7_9PLAN</name>
<dbReference type="Proteomes" id="UP000316855">
    <property type="component" value="Chromosome"/>
</dbReference>
<evidence type="ECO:0000259" key="3">
    <source>
        <dbReference type="Pfam" id="PF07583"/>
    </source>
</evidence>
<dbReference type="Pfam" id="PF07583">
    <property type="entry name" value="PSCyt2"/>
    <property type="match status" value="1"/>
</dbReference>
<dbReference type="GO" id="GO:0020037">
    <property type="term" value="F:heme binding"/>
    <property type="evidence" value="ECO:0007669"/>
    <property type="project" value="InterPro"/>
</dbReference>
<feature type="domain" description="DUF1549" evidence="3">
    <location>
        <begin position="172"/>
        <end position="378"/>
    </location>
</feature>
<organism evidence="6 7">
    <name type="scientific">Gimesia algae</name>
    <dbReference type="NCBI Taxonomy" id="2527971"/>
    <lineage>
        <taxon>Bacteria</taxon>
        <taxon>Pseudomonadati</taxon>
        <taxon>Planctomycetota</taxon>
        <taxon>Planctomycetia</taxon>
        <taxon>Planctomycetales</taxon>
        <taxon>Planctomycetaceae</taxon>
        <taxon>Gimesia</taxon>
    </lineage>
</organism>
<proteinExistence type="predicted"/>
<keyword evidence="7" id="KW-1185">Reference proteome</keyword>
<reference evidence="6 7" key="1">
    <citation type="submission" date="2019-02" db="EMBL/GenBank/DDBJ databases">
        <title>Deep-cultivation of Planctomycetes and their phenomic and genomic characterization uncovers novel biology.</title>
        <authorList>
            <person name="Wiegand S."/>
            <person name="Jogler M."/>
            <person name="Boedeker C."/>
            <person name="Pinto D."/>
            <person name="Vollmers J."/>
            <person name="Rivas-Marin E."/>
            <person name="Kohn T."/>
            <person name="Peeters S.H."/>
            <person name="Heuer A."/>
            <person name="Rast P."/>
            <person name="Oberbeckmann S."/>
            <person name="Bunk B."/>
            <person name="Jeske O."/>
            <person name="Meyerdierks A."/>
            <person name="Storesund J.E."/>
            <person name="Kallscheuer N."/>
            <person name="Luecker S."/>
            <person name="Lage O.M."/>
            <person name="Pohl T."/>
            <person name="Merkel B.J."/>
            <person name="Hornburger P."/>
            <person name="Mueller R.-W."/>
            <person name="Bruemmer F."/>
            <person name="Labrenz M."/>
            <person name="Spormann A.M."/>
            <person name="Op den Camp H."/>
            <person name="Overmann J."/>
            <person name="Amann R."/>
            <person name="Jetten M.S.M."/>
            <person name="Mascher T."/>
            <person name="Medema M.H."/>
            <person name="Devos D.P."/>
            <person name="Kaster A.-K."/>
            <person name="Ovreas L."/>
            <person name="Rohde M."/>
            <person name="Galperin M.Y."/>
            <person name="Jogler C."/>
        </authorList>
    </citation>
    <scope>NUCLEOTIDE SEQUENCE [LARGE SCALE GENOMIC DNA]</scope>
    <source>
        <strain evidence="6 7">Pan161</strain>
    </source>
</reference>
<keyword evidence="2" id="KW-0732">Signal</keyword>
<dbReference type="OrthoDB" id="127107at2"/>
<feature type="domain" description="DUF1553" evidence="4">
    <location>
        <begin position="556"/>
        <end position="816"/>
    </location>
</feature>
<dbReference type="PANTHER" id="PTHR35889:SF3">
    <property type="entry name" value="F-BOX DOMAIN-CONTAINING PROTEIN"/>
    <property type="match status" value="1"/>
</dbReference>
<dbReference type="Gene3D" id="1.10.760.10">
    <property type="entry name" value="Cytochrome c-like domain"/>
    <property type="match status" value="1"/>
</dbReference>
<feature type="domain" description="Cytochrome C Planctomycete-type" evidence="5">
    <location>
        <begin position="57"/>
        <end position="116"/>
    </location>
</feature>
<dbReference type="PANTHER" id="PTHR35889">
    <property type="entry name" value="CYCLOINULO-OLIGOSACCHARIDE FRUCTANOTRANSFERASE-RELATED"/>
    <property type="match status" value="1"/>
</dbReference>
<evidence type="ECO:0000313" key="6">
    <source>
        <dbReference type="EMBL" id="QDT88565.1"/>
    </source>
</evidence>
<evidence type="ECO:0000256" key="2">
    <source>
        <dbReference type="SAM" id="SignalP"/>
    </source>
</evidence>
<dbReference type="AlphaFoldDB" id="A0A517V6D7"/>
<dbReference type="EMBL" id="CP036343">
    <property type="protein sequence ID" value="QDT88565.1"/>
    <property type="molecule type" value="Genomic_DNA"/>
</dbReference>
<evidence type="ECO:0000256" key="1">
    <source>
        <dbReference type="SAM" id="Coils"/>
    </source>
</evidence>
<evidence type="ECO:0000313" key="7">
    <source>
        <dbReference type="Proteomes" id="UP000316855"/>
    </source>
</evidence>
<keyword evidence="1" id="KW-0175">Coiled coil</keyword>